<organism evidence="1 2">
    <name type="scientific">Allacma fusca</name>
    <dbReference type="NCBI Taxonomy" id="39272"/>
    <lineage>
        <taxon>Eukaryota</taxon>
        <taxon>Metazoa</taxon>
        <taxon>Ecdysozoa</taxon>
        <taxon>Arthropoda</taxon>
        <taxon>Hexapoda</taxon>
        <taxon>Collembola</taxon>
        <taxon>Symphypleona</taxon>
        <taxon>Sminthuridae</taxon>
        <taxon>Allacma</taxon>
    </lineage>
</organism>
<sequence>MHGLSKRSASAWCNNLSSSIVRQSDPPDLYGGTSQRYKSAGAVEGKVDLARLAWTHEVLGMPIMDKIGLHKEERQKGTKPLNEWVQVCRKQLVQSFIATELMVKTKLSA</sequence>
<dbReference type="AlphaFoldDB" id="A0A8J2JFB7"/>
<protein>
    <submittedName>
        <fullName evidence="1">Uncharacterized protein</fullName>
    </submittedName>
</protein>
<evidence type="ECO:0000313" key="2">
    <source>
        <dbReference type="Proteomes" id="UP000708208"/>
    </source>
</evidence>
<dbReference type="Proteomes" id="UP000708208">
    <property type="component" value="Unassembled WGS sequence"/>
</dbReference>
<dbReference type="EMBL" id="CAJVCH010058655">
    <property type="protein sequence ID" value="CAG7719095.1"/>
    <property type="molecule type" value="Genomic_DNA"/>
</dbReference>
<name>A0A8J2JFB7_9HEXA</name>
<evidence type="ECO:0000313" key="1">
    <source>
        <dbReference type="EMBL" id="CAG7719095.1"/>
    </source>
</evidence>
<reference evidence="1" key="1">
    <citation type="submission" date="2021-06" db="EMBL/GenBank/DDBJ databases">
        <authorList>
            <person name="Hodson N. C."/>
            <person name="Mongue J. A."/>
            <person name="Jaron S. K."/>
        </authorList>
    </citation>
    <scope>NUCLEOTIDE SEQUENCE</scope>
</reference>
<accession>A0A8J2JFB7</accession>
<proteinExistence type="predicted"/>
<comment type="caution">
    <text evidence="1">The sequence shown here is derived from an EMBL/GenBank/DDBJ whole genome shotgun (WGS) entry which is preliminary data.</text>
</comment>
<keyword evidence="2" id="KW-1185">Reference proteome</keyword>
<gene>
    <name evidence="1" type="ORF">AFUS01_LOCUS8436</name>
</gene>